<dbReference type="NCBIfam" id="NF040570">
    <property type="entry name" value="guided_TnpB"/>
    <property type="match status" value="1"/>
</dbReference>
<dbReference type="AlphaFoldDB" id="B7KKV6"/>
<dbReference type="Pfam" id="PF07282">
    <property type="entry name" value="Cas12f1-like_TNB"/>
    <property type="match status" value="1"/>
</dbReference>
<evidence type="ECO:0000256" key="5">
    <source>
        <dbReference type="ARBA" id="ARBA00022833"/>
    </source>
</evidence>
<evidence type="ECO:0000313" key="11">
    <source>
        <dbReference type="EMBL" id="ACK71075.1"/>
    </source>
</evidence>
<evidence type="ECO:0000256" key="7">
    <source>
        <dbReference type="ARBA" id="ARBA00023172"/>
    </source>
</evidence>
<keyword evidence="4" id="KW-0479">Metal-binding</keyword>
<evidence type="ECO:0000256" key="1">
    <source>
        <dbReference type="ARBA" id="ARBA00008761"/>
    </source>
</evidence>
<dbReference type="PANTHER" id="PTHR30405:SF25">
    <property type="entry name" value="RNA-GUIDED DNA ENDONUCLEASE INSQ-RELATED"/>
    <property type="match status" value="1"/>
</dbReference>
<dbReference type="GO" id="GO:0032259">
    <property type="term" value="P:methylation"/>
    <property type="evidence" value="ECO:0007669"/>
    <property type="project" value="UniProtKB-KW"/>
</dbReference>
<keyword evidence="6" id="KW-0238">DNA-binding</keyword>
<dbReference type="GO" id="GO:0006310">
    <property type="term" value="P:DNA recombination"/>
    <property type="evidence" value="ECO:0007669"/>
    <property type="project" value="UniProtKB-KW"/>
</dbReference>
<gene>
    <name evidence="11" type="ordered locus">PCC7424_2663</name>
</gene>
<proteinExistence type="inferred from homology"/>
<dbReference type="Proteomes" id="UP000002384">
    <property type="component" value="Chromosome"/>
</dbReference>
<keyword evidence="5" id="KW-0862">Zinc</keyword>
<reference evidence="12" key="1">
    <citation type="journal article" date="2011" name="MBio">
        <title>Novel metabolic attributes of the genus Cyanothece, comprising a group of unicellular nitrogen-fixing Cyanobacteria.</title>
        <authorList>
            <person name="Bandyopadhyay A."/>
            <person name="Elvitigala T."/>
            <person name="Welsh E."/>
            <person name="Stockel J."/>
            <person name="Liberton M."/>
            <person name="Min H."/>
            <person name="Sherman L.A."/>
            <person name="Pakrasi H.B."/>
        </authorList>
    </citation>
    <scope>NUCLEOTIDE SEQUENCE [LARGE SCALE GENOMIC DNA]</scope>
    <source>
        <strain evidence="12">PCC 7424</strain>
    </source>
</reference>
<dbReference type="EMBL" id="CP001291">
    <property type="protein sequence ID" value="ACK71075.1"/>
    <property type="molecule type" value="Genomic_DNA"/>
</dbReference>
<evidence type="ECO:0000259" key="8">
    <source>
        <dbReference type="Pfam" id="PF01385"/>
    </source>
</evidence>
<comment type="similarity">
    <text evidence="2">In the N-terminal section; belongs to the transposase 2 family.</text>
</comment>
<dbReference type="RefSeq" id="WP_015954676.1">
    <property type="nucleotide sequence ID" value="NC_011729.1"/>
</dbReference>
<dbReference type="Pfam" id="PF01385">
    <property type="entry name" value="OrfB_IS605"/>
    <property type="match status" value="1"/>
</dbReference>
<feature type="domain" description="Cas12f1-like TNB" evidence="9">
    <location>
        <begin position="297"/>
        <end position="365"/>
    </location>
</feature>
<comment type="similarity">
    <text evidence="1">In the C-terminal section; belongs to the transposase 35 family.</text>
</comment>
<feature type="domain" description="Probable transposase IS891/IS1136/IS1341" evidence="8">
    <location>
        <begin position="174"/>
        <end position="285"/>
    </location>
</feature>
<feature type="domain" description="Transposase putative helix-turn-helix" evidence="10">
    <location>
        <begin position="1"/>
        <end position="48"/>
    </location>
</feature>
<evidence type="ECO:0000256" key="6">
    <source>
        <dbReference type="ARBA" id="ARBA00023125"/>
    </source>
</evidence>
<protein>
    <submittedName>
        <fullName evidence="11">Transposase, IS605 OrfB family</fullName>
        <ecNumber evidence="11">2.1.1.37</ecNumber>
    </submittedName>
</protein>
<dbReference type="GO" id="GO:0003886">
    <property type="term" value="F:DNA (cytosine-5-)-methyltransferase activity"/>
    <property type="evidence" value="ECO:0007669"/>
    <property type="project" value="UniProtKB-EC"/>
</dbReference>
<evidence type="ECO:0000256" key="2">
    <source>
        <dbReference type="ARBA" id="ARBA00011044"/>
    </source>
</evidence>
<keyword evidence="12" id="KW-1185">Reference proteome</keyword>
<dbReference type="InterPro" id="IPR053522">
    <property type="entry name" value="RNA-guided_endonuclease_TnpB"/>
</dbReference>
<keyword evidence="7" id="KW-0233">DNA recombination</keyword>
<evidence type="ECO:0000256" key="4">
    <source>
        <dbReference type="ARBA" id="ARBA00022723"/>
    </source>
</evidence>
<evidence type="ECO:0000313" key="12">
    <source>
        <dbReference type="Proteomes" id="UP000002384"/>
    </source>
</evidence>
<dbReference type="KEGG" id="cyc:PCC7424_2663"/>
<organism evidence="11 12">
    <name type="scientific">Gloeothece citriformis (strain PCC 7424)</name>
    <name type="common">Cyanothece sp. (strain PCC 7424)</name>
    <dbReference type="NCBI Taxonomy" id="65393"/>
    <lineage>
        <taxon>Bacteria</taxon>
        <taxon>Bacillati</taxon>
        <taxon>Cyanobacteriota</taxon>
        <taxon>Cyanophyceae</taxon>
        <taxon>Oscillatoriophycideae</taxon>
        <taxon>Chroococcales</taxon>
        <taxon>Aphanothecaceae</taxon>
        <taxon>Gloeothece</taxon>
        <taxon>Gloeothece citriformis</taxon>
    </lineage>
</organism>
<dbReference type="PANTHER" id="PTHR30405">
    <property type="entry name" value="TRANSPOSASE"/>
    <property type="match status" value="1"/>
</dbReference>
<dbReference type="eggNOG" id="COG0675">
    <property type="taxonomic scope" value="Bacteria"/>
</dbReference>
<dbReference type="NCBIfam" id="TIGR01766">
    <property type="entry name" value="IS200/IS605 family accessory protein TnpB-like domain"/>
    <property type="match status" value="1"/>
</dbReference>
<accession>B7KKV6</accession>
<dbReference type="GO" id="GO:0032196">
    <property type="term" value="P:transposition"/>
    <property type="evidence" value="ECO:0007669"/>
    <property type="project" value="UniProtKB-KW"/>
</dbReference>
<dbReference type="NCBIfam" id="NF038281">
    <property type="entry name" value="IS200_TnpB"/>
    <property type="match status" value="1"/>
</dbReference>
<name>B7KKV6_GLOC7</name>
<dbReference type="GO" id="GO:0003677">
    <property type="term" value="F:DNA binding"/>
    <property type="evidence" value="ECO:0007669"/>
    <property type="project" value="UniProtKB-KW"/>
</dbReference>
<dbReference type="InterPro" id="IPR021027">
    <property type="entry name" value="Transposase_put_HTH"/>
</dbReference>
<dbReference type="STRING" id="65393.PCC7424_2663"/>
<keyword evidence="3" id="KW-0815">Transposition</keyword>
<dbReference type="GO" id="GO:0046872">
    <property type="term" value="F:metal ion binding"/>
    <property type="evidence" value="ECO:0007669"/>
    <property type="project" value="UniProtKB-KW"/>
</dbReference>
<evidence type="ECO:0000259" key="10">
    <source>
        <dbReference type="Pfam" id="PF12323"/>
    </source>
</evidence>
<dbReference type="HOGENOM" id="CLU_032903_0_0_3"/>
<evidence type="ECO:0000259" key="9">
    <source>
        <dbReference type="Pfam" id="PF07282"/>
    </source>
</evidence>
<dbReference type="EC" id="2.1.1.37" evidence="11"/>
<evidence type="ECO:0000256" key="3">
    <source>
        <dbReference type="ARBA" id="ARBA00022578"/>
    </source>
</evidence>
<keyword evidence="11" id="KW-0808">Transferase</keyword>
<dbReference type="InterPro" id="IPR001959">
    <property type="entry name" value="Transposase"/>
</dbReference>
<dbReference type="InterPro" id="IPR051399">
    <property type="entry name" value="RNA-guided_DNA_endo/Transpos"/>
</dbReference>
<keyword evidence="11" id="KW-0489">Methyltransferase</keyword>
<dbReference type="Pfam" id="PF12323">
    <property type="entry name" value="HTH_OrfB_IS605"/>
    <property type="match status" value="1"/>
</dbReference>
<dbReference type="InterPro" id="IPR010095">
    <property type="entry name" value="Cas12f1-like_TNB"/>
</dbReference>
<sequence>MLVQKAFKVTLIPNRTQEVLISKTIGCARYVYNRFLARRKELYESEKKTLTYTGCSQELTQLKKEVEWLKEVDKFALQNSLKNLETAYKNFFSDLKKPKNQRRFYFPNFKNKHGFKQSYKTNLTNGNIQIRENYLKLPKLGWVRFHLSQEIDGNLVNVTVTRTKTGKYIASILCETKIEKHPDLNKSIGLDLGIKSYLVTSDSEEIENPKHYRKALRKLRKANKKLSRTIKGSKNRVKAKTKLARIYERITNLRNDFLHKLSTRLIRENSVICIEVLRVNNMIKNHKLALSIQDASWSKFVAMLEYKANWHDRIVQKVSAFFPSSQTCSCCGFVNREVKDLSVREWDCPGCNTHHLRDFTAATNILNEGLRILQEGLCGEVSSQGAVSAVRRRTLYAPPPCTPRAVAGSSKAQNACGESVRPDNIQAGIVETGITPLPVV</sequence>